<proteinExistence type="predicted"/>
<organism evidence="3 4">
    <name type="scientific">Actinomadura logoneensis</name>
    <dbReference type="NCBI Taxonomy" id="2293572"/>
    <lineage>
        <taxon>Bacteria</taxon>
        <taxon>Bacillati</taxon>
        <taxon>Actinomycetota</taxon>
        <taxon>Actinomycetes</taxon>
        <taxon>Streptosporangiales</taxon>
        <taxon>Thermomonosporaceae</taxon>
        <taxon>Actinomadura</taxon>
    </lineage>
</organism>
<keyword evidence="4" id="KW-1185">Reference proteome</keyword>
<sequence length="195" mass="21207">MQAGEAVVGMVSWQEELTRRQVESRQRIENLRRQLAEVQARLEAEEDWLLELEIAERMMNKVLGEAPQAAEPEPKSGKPPAAAAEAGPEAEAARRAVILVPPWEPEVEVSVLPRAYRDVLEVLADVDGAMRAGKVSLALGRGEAAVKDEGLRGKLKRLTERGWLAEGEPGMFTLVEGVRHQLTRPEAGAGTGSSS</sequence>
<keyword evidence="1" id="KW-0175">Coiled coil</keyword>
<feature type="region of interest" description="Disordered" evidence="2">
    <location>
        <begin position="63"/>
        <end position="89"/>
    </location>
</feature>
<protein>
    <submittedName>
        <fullName evidence="3">Uncharacterized protein</fullName>
    </submittedName>
</protein>
<dbReference type="Proteomes" id="UP000261811">
    <property type="component" value="Unassembled WGS sequence"/>
</dbReference>
<feature type="compositionally biased region" description="Low complexity" evidence="2">
    <location>
        <begin position="78"/>
        <end position="89"/>
    </location>
</feature>
<dbReference type="RefSeq" id="WP_117357792.1">
    <property type="nucleotide sequence ID" value="NZ_QURH01000228.1"/>
</dbReference>
<name>A0A372JMB5_9ACTN</name>
<reference evidence="3 4" key="1">
    <citation type="submission" date="2018-08" db="EMBL/GenBank/DDBJ databases">
        <title>Actinomadura jelena sp. nov., a novel Actinomycete isolated from soil in Chad.</title>
        <authorList>
            <person name="Shi L."/>
        </authorList>
    </citation>
    <scope>NUCLEOTIDE SEQUENCE [LARGE SCALE GENOMIC DNA]</scope>
    <source>
        <strain evidence="3 4">NEAU-G17</strain>
    </source>
</reference>
<feature type="coiled-coil region" evidence="1">
    <location>
        <begin position="14"/>
        <end position="48"/>
    </location>
</feature>
<evidence type="ECO:0000256" key="2">
    <source>
        <dbReference type="SAM" id="MobiDB-lite"/>
    </source>
</evidence>
<dbReference type="OrthoDB" id="4548279at2"/>
<evidence type="ECO:0000256" key="1">
    <source>
        <dbReference type="SAM" id="Coils"/>
    </source>
</evidence>
<gene>
    <name evidence="3" type="ORF">DZF91_13325</name>
</gene>
<comment type="caution">
    <text evidence="3">The sequence shown here is derived from an EMBL/GenBank/DDBJ whole genome shotgun (WGS) entry which is preliminary data.</text>
</comment>
<accession>A0A372JMB5</accession>
<evidence type="ECO:0000313" key="4">
    <source>
        <dbReference type="Proteomes" id="UP000261811"/>
    </source>
</evidence>
<dbReference type="EMBL" id="QURH01000228">
    <property type="protein sequence ID" value="RFU41155.1"/>
    <property type="molecule type" value="Genomic_DNA"/>
</dbReference>
<evidence type="ECO:0000313" key="3">
    <source>
        <dbReference type="EMBL" id="RFU41155.1"/>
    </source>
</evidence>
<dbReference type="AlphaFoldDB" id="A0A372JMB5"/>